<name>A0ABM9R1X8_BIFLI</name>
<proteinExistence type="predicted"/>
<evidence type="ECO:0000313" key="1">
    <source>
        <dbReference type="EMBL" id="CEE98204.1"/>
    </source>
</evidence>
<organism evidence="1 2">
    <name type="scientific">Bifidobacterium longum subsp. infantis</name>
    <dbReference type="NCBI Taxonomy" id="1682"/>
    <lineage>
        <taxon>Bacteria</taxon>
        <taxon>Bacillati</taxon>
        <taxon>Actinomycetota</taxon>
        <taxon>Actinomycetes</taxon>
        <taxon>Bifidobacteriales</taxon>
        <taxon>Bifidobacteriaceae</taxon>
        <taxon>Bifidobacterium</taxon>
    </lineage>
</organism>
<evidence type="ECO:0000313" key="2">
    <source>
        <dbReference type="Proteomes" id="UP000043107"/>
    </source>
</evidence>
<dbReference type="EMBL" id="CCWP01000004">
    <property type="protein sequence ID" value="CEE98204.1"/>
    <property type="molecule type" value="Genomic_DNA"/>
</dbReference>
<accession>A0ABM9R1X8</accession>
<sequence>MSAQKAWLSSSEELVVAARAHEHGNSVVAHPDREPVTGVADVAFHNARQVAGQHMSPMPTPQHFPCGARIREHQVYDLLEVREIRVASNATGNCWRSSA</sequence>
<keyword evidence="2" id="KW-1185">Reference proteome</keyword>
<gene>
    <name evidence="1" type="ORF">BLIC_c00269</name>
</gene>
<dbReference type="Proteomes" id="UP000043107">
    <property type="component" value="Unassembled WGS sequence"/>
</dbReference>
<reference evidence="1 2" key="1">
    <citation type="submission" date="2014-09" db="EMBL/GenBank/DDBJ databases">
        <authorList>
            <person name="Bertelli C."/>
        </authorList>
    </citation>
    <scope>NUCLEOTIDE SEQUENCE [LARGE SCALE GENOMIC DNA]</scope>
    <source>
        <strain evidence="1 2">BIC1401111250</strain>
    </source>
</reference>
<comment type="caution">
    <text evidence="1">The sequence shown here is derived from an EMBL/GenBank/DDBJ whole genome shotgun (WGS) entry which is preliminary data.</text>
</comment>
<protein>
    <submittedName>
        <fullName evidence="1">Uncharacterized protein</fullName>
    </submittedName>
</protein>